<evidence type="ECO:0000256" key="2">
    <source>
        <dbReference type="ARBA" id="ARBA00010142"/>
    </source>
</evidence>
<protein>
    <submittedName>
        <fullName evidence="10">Ras homolog family member Q</fullName>
    </submittedName>
</protein>
<sequence length="201" mass="22210">MLKCVLLGDGAVGKTSLLMSYANDQFPEEYAPTVFDHYAVNVTVGGKQYLLGLFDTAGKEDYGGLRPLSYPLTDVFLLCFSVVEPSSFHSLRTSWQLDLRTWHPPTPFLLVGTQIDLRDDSKTIARLGEAQEKPISCEQGQKMAKELGAQCYVECSALTQKGVKNVFDEAILAILRPPVPARPPCPLHRPHLALWSCCPIT</sequence>
<dbReference type="SMART" id="SM00175">
    <property type="entry name" value="RAB"/>
    <property type="match status" value="1"/>
</dbReference>
<keyword evidence="11" id="KW-1185">Reference proteome</keyword>
<dbReference type="Ensembl" id="ENSEBUT00000028257.1">
    <property type="protein sequence ID" value="ENSEBUP00000027681.1"/>
    <property type="gene ID" value="ENSEBUG00000016946.1"/>
</dbReference>
<dbReference type="GeneTree" id="ENSGT00940000155970"/>
<keyword evidence="6" id="KW-0342">GTP-binding</keyword>
<dbReference type="AlphaFoldDB" id="A0A8C4REW5"/>
<evidence type="ECO:0000313" key="10">
    <source>
        <dbReference type="Ensembl" id="ENSEBUP00000027681.1"/>
    </source>
</evidence>
<dbReference type="PANTHER" id="PTHR24072">
    <property type="entry name" value="RHO FAMILY GTPASE"/>
    <property type="match status" value="1"/>
</dbReference>
<name>A0A8C4REW5_EPTBU</name>
<keyword evidence="5" id="KW-0547">Nucleotide-binding</keyword>
<keyword evidence="4" id="KW-0488">Methylation</keyword>
<dbReference type="InterPro" id="IPR003578">
    <property type="entry name" value="Small_GTPase_Rho"/>
</dbReference>
<keyword evidence="8" id="KW-0449">Lipoprotein</keyword>
<evidence type="ECO:0000313" key="11">
    <source>
        <dbReference type="Proteomes" id="UP000694388"/>
    </source>
</evidence>
<dbReference type="Pfam" id="PF00071">
    <property type="entry name" value="Ras"/>
    <property type="match status" value="1"/>
</dbReference>
<evidence type="ECO:0000256" key="5">
    <source>
        <dbReference type="ARBA" id="ARBA00022741"/>
    </source>
</evidence>
<dbReference type="SUPFAM" id="SSF52540">
    <property type="entry name" value="P-loop containing nucleoside triphosphate hydrolases"/>
    <property type="match status" value="1"/>
</dbReference>
<comment type="subcellular location">
    <subcellularLocation>
        <location evidence="1">Cell membrane</location>
        <topology evidence="1">Lipid-anchor</topology>
    </subcellularLocation>
</comment>
<dbReference type="GO" id="GO:0005886">
    <property type="term" value="C:plasma membrane"/>
    <property type="evidence" value="ECO:0007669"/>
    <property type="project" value="UniProtKB-SubCell"/>
</dbReference>
<reference evidence="10" key="1">
    <citation type="submission" date="2025-08" db="UniProtKB">
        <authorList>
            <consortium name="Ensembl"/>
        </authorList>
    </citation>
    <scope>IDENTIFICATION</scope>
</reference>
<dbReference type="InterPro" id="IPR005225">
    <property type="entry name" value="Small_GTP-bd"/>
</dbReference>
<dbReference type="InterPro" id="IPR027417">
    <property type="entry name" value="P-loop_NTPase"/>
</dbReference>
<dbReference type="GO" id="GO:0007264">
    <property type="term" value="P:small GTPase-mediated signal transduction"/>
    <property type="evidence" value="ECO:0007669"/>
    <property type="project" value="InterPro"/>
</dbReference>
<keyword evidence="7" id="KW-0472">Membrane</keyword>
<evidence type="ECO:0000256" key="3">
    <source>
        <dbReference type="ARBA" id="ARBA00022475"/>
    </source>
</evidence>
<dbReference type="Proteomes" id="UP000694388">
    <property type="component" value="Unplaced"/>
</dbReference>
<keyword evidence="9" id="KW-0636">Prenylation</keyword>
<dbReference type="NCBIfam" id="TIGR00231">
    <property type="entry name" value="small_GTP"/>
    <property type="match status" value="1"/>
</dbReference>
<dbReference type="Gene3D" id="3.40.50.300">
    <property type="entry name" value="P-loop containing nucleotide triphosphate hydrolases"/>
    <property type="match status" value="1"/>
</dbReference>
<dbReference type="SMART" id="SM00174">
    <property type="entry name" value="RHO"/>
    <property type="match status" value="1"/>
</dbReference>
<reference evidence="10" key="2">
    <citation type="submission" date="2025-09" db="UniProtKB">
        <authorList>
            <consortium name="Ensembl"/>
        </authorList>
    </citation>
    <scope>IDENTIFICATION</scope>
</reference>
<dbReference type="PRINTS" id="PR00449">
    <property type="entry name" value="RASTRNSFRMNG"/>
</dbReference>
<dbReference type="PROSITE" id="PS51419">
    <property type="entry name" value="RAB"/>
    <property type="match status" value="1"/>
</dbReference>
<dbReference type="PROSITE" id="PS51421">
    <property type="entry name" value="RAS"/>
    <property type="match status" value="1"/>
</dbReference>
<dbReference type="OMA" id="DAFPKEY"/>
<evidence type="ECO:0000256" key="9">
    <source>
        <dbReference type="ARBA" id="ARBA00023289"/>
    </source>
</evidence>
<evidence type="ECO:0000256" key="7">
    <source>
        <dbReference type="ARBA" id="ARBA00023136"/>
    </source>
</evidence>
<organism evidence="10 11">
    <name type="scientific">Eptatretus burgeri</name>
    <name type="common">Inshore hagfish</name>
    <dbReference type="NCBI Taxonomy" id="7764"/>
    <lineage>
        <taxon>Eukaryota</taxon>
        <taxon>Metazoa</taxon>
        <taxon>Chordata</taxon>
        <taxon>Craniata</taxon>
        <taxon>Vertebrata</taxon>
        <taxon>Cyclostomata</taxon>
        <taxon>Myxini</taxon>
        <taxon>Myxiniformes</taxon>
        <taxon>Myxinidae</taxon>
        <taxon>Eptatretinae</taxon>
        <taxon>Eptatretus</taxon>
    </lineage>
</organism>
<comment type="similarity">
    <text evidence="2">Belongs to the small GTPase superfamily. Rho family.</text>
</comment>
<dbReference type="SMART" id="SM00173">
    <property type="entry name" value="RAS"/>
    <property type="match status" value="1"/>
</dbReference>
<evidence type="ECO:0000256" key="1">
    <source>
        <dbReference type="ARBA" id="ARBA00004193"/>
    </source>
</evidence>
<keyword evidence="3" id="KW-1003">Cell membrane</keyword>
<evidence type="ECO:0000256" key="6">
    <source>
        <dbReference type="ARBA" id="ARBA00023134"/>
    </source>
</evidence>
<dbReference type="GO" id="GO:0030036">
    <property type="term" value="P:actin cytoskeleton organization"/>
    <property type="evidence" value="ECO:0007669"/>
    <property type="project" value="UniProtKB-ARBA"/>
</dbReference>
<dbReference type="InterPro" id="IPR001806">
    <property type="entry name" value="Small_GTPase"/>
</dbReference>
<dbReference type="PROSITE" id="PS51420">
    <property type="entry name" value="RHO"/>
    <property type="match status" value="1"/>
</dbReference>
<dbReference type="GO" id="GO:0003924">
    <property type="term" value="F:GTPase activity"/>
    <property type="evidence" value="ECO:0007669"/>
    <property type="project" value="InterPro"/>
</dbReference>
<dbReference type="FunFam" id="3.40.50.300:FF:000438">
    <property type="entry name" value="Rho-related GTP-binding protein RhoJ"/>
    <property type="match status" value="1"/>
</dbReference>
<accession>A0A8C4REW5</accession>
<evidence type="ECO:0000256" key="4">
    <source>
        <dbReference type="ARBA" id="ARBA00022481"/>
    </source>
</evidence>
<evidence type="ECO:0000256" key="8">
    <source>
        <dbReference type="ARBA" id="ARBA00023288"/>
    </source>
</evidence>
<dbReference type="GO" id="GO:0005525">
    <property type="term" value="F:GTP binding"/>
    <property type="evidence" value="ECO:0007669"/>
    <property type="project" value="UniProtKB-KW"/>
</dbReference>
<proteinExistence type="inferred from homology"/>